<reference evidence="3 4" key="1">
    <citation type="journal article" date="2013" name="BMC Genomics">
        <title>Reconstruction of the lipid metabolism for the microalga Monoraphidium neglectum from its genome sequence reveals characteristics suitable for biofuel production.</title>
        <authorList>
            <person name="Bogen C."/>
            <person name="Al-Dilaimi A."/>
            <person name="Albersmeier A."/>
            <person name="Wichmann J."/>
            <person name="Grundmann M."/>
            <person name="Rupp O."/>
            <person name="Lauersen K.J."/>
            <person name="Blifernez-Klassen O."/>
            <person name="Kalinowski J."/>
            <person name="Goesmann A."/>
            <person name="Mussgnug J.H."/>
            <person name="Kruse O."/>
        </authorList>
    </citation>
    <scope>NUCLEOTIDE SEQUENCE [LARGE SCALE GENOMIC DNA]</scope>
    <source>
        <strain evidence="3 4">SAG 48.87</strain>
    </source>
</reference>
<dbReference type="EMBL" id="KK100820">
    <property type="protein sequence ID" value="KIZ03598.1"/>
    <property type="molecule type" value="Genomic_DNA"/>
</dbReference>
<dbReference type="Proteomes" id="UP000054498">
    <property type="component" value="Unassembled WGS sequence"/>
</dbReference>
<dbReference type="AlphaFoldDB" id="A0A0D2JYF8"/>
<feature type="region of interest" description="Disordered" evidence="2">
    <location>
        <begin position="70"/>
        <end position="109"/>
    </location>
</feature>
<dbReference type="KEGG" id="mng:MNEG_4359"/>
<feature type="coiled-coil region" evidence="1">
    <location>
        <begin position="1"/>
        <end position="46"/>
    </location>
</feature>
<gene>
    <name evidence="3" type="ORF">MNEG_4359</name>
</gene>
<dbReference type="RefSeq" id="XP_013902617.1">
    <property type="nucleotide sequence ID" value="XM_014047163.1"/>
</dbReference>
<organism evidence="3 4">
    <name type="scientific">Monoraphidium neglectum</name>
    <dbReference type="NCBI Taxonomy" id="145388"/>
    <lineage>
        <taxon>Eukaryota</taxon>
        <taxon>Viridiplantae</taxon>
        <taxon>Chlorophyta</taxon>
        <taxon>core chlorophytes</taxon>
        <taxon>Chlorophyceae</taxon>
        <taxon>CS clade</taxon>
        <taxon>Sphaeropleales</taxon>
        <taxon>Selenastraceae</taxon>
        <taxon>Monoraphidium</taxon>
    </lineage>
</organism>
<evidence type="ECO:0000313" key="3">
    <source>
        <dbReference type="EMBL" id="KIZ03598.1"/>
    </source>
</evidence>
<evidence type="ECO:0000256" key="1">
    <source>
        <dbReference type="SAM" id="Coils"/>
    </source>
</evidence>
<accession>A0A0D2JYF8</accession>
<dbReference type="GeneID" id="25737237"/>
<keyword evidence="1" id="KW-0175">Coiled coil</keyword>
<evidence type="ECO:0000256" key="2">
    <source>
        <dbReference type="SAM" id="MobiDB-lite"/>
    </source>
</evidence>
<sequence length="189" mass="21091">MRDAEARAVAAEEAGEEAIEAANTIIDAQRAKIKRLRAERDMARDIVARAADHVRGLQATQERRMYYDTPRIVPRPGQPPPLPQEQQQQQQQQPGCVSQPPPASLKASKPAAGDVLTLHSLVSLLQGLRLLLWWPGDEVWYRMRVGDVAAEGGLTTVRYETGEQEEQKERLILLSLIEAGQVAWDRAQL</sequence>
<evidence type="ECO:0000313" key="4">
    <source>
        <dbReference type="Proteomes" id="UP000054498"/>
    </source>
</evidence>
<proteinExistence type="predicted"/>
<name>A0A0D2JYF8_9CHLO</name>
<dbReference type="Gene3D" id="2.30.30.140">
    <property type="match status" value="1"/>
</dbReference>
<keyword evidence="4" id="KW-1185">Reference proteome</keyword>
<protein>
    <submittedName>
        <fullName evidence="3">Uncharacterized protein</fullName>
    </submittedName>
</protein>
<feature type="compositionally biased region" description="Low complexity" evidence="2">
    <location>
        <begin position="84"/>
        <end position="109"/>
    </location>
</feature>